<accession>A0AA35YKR9</accession>
<dbReference type="AlphaFoldDB" id="A0AA35YKR9"/>
<sequence length="169" mass="19179">MKPLSNISLSSIGFSLHRRPYYLNATICFSLAARSYNEFHLPRTNPQADSLTAIFAALNDKLFQLPALEESPQHKQSPSILEKAHRQLCLQQTDQTSNLEKVQSCKFVPLVYQLASRQGGPRVDEVPLIWVNRTGVKTNITENFTRQSKFTYGIVMEEITARDESSYIS</sequence>
<evidence type="ECO:0000313" key="2">
    <source>
        <dbReference type="Proteomes" id="UP001177003"/>
    </source>
</evidence>
<name>A0AA35YKR9_LACSI</name>
<evidence type="ECO:0000313" key="1">
    <source>
        <dbReference type="EMBL" id="CAI9275688.1"/>
    </source>
</evidence>
<proteinExistence type="predicted"/>
<gene>
    <name evidence="1" type="ORF">LSALG_LOCUS15710</name>
</gene>
<reference evidence="1" key="1">
    <citation type="submission" date="2023-04" db="EMBL/GenBank/DDBJ databases">
        <authorList>
            <person name="Vijverberg K."/>
            <person name="Xiong W."/>
            <person name="Schranz E."/>
        </authorList>
    </citation>
    <scope>NUCLEOTIDE SEQUENCE</scope>
</reference>
<dbReference type="EMBL" id="OX465079">
    <property type="protein sequence ID" value="CAI9275688.1"/>
    <property type="molecule type" value="Genomic_DNA"/>
</dbReference>
<keyword evidence="2" id="KW-1185">Reference proteome</keyword>
<organism evidence="1 2">
    <name type="scientific">Lactuca saligna</name>
    <name type="common">Willowleaf lettuce</name>
    <dbReference type="NCBI Taxonomy" id="75948"/>
    <lineage>
        <taxon>Eukaryota</taxon>
        <taxon>Viridiplantae</taxon>
        <taxon>Streptophyta</taxon>
        <taxon>Embryophyta</taxon>
        <taxon>Tracheophyta</taxon>
        <taxon>Spermatophyta</taxon>
        <taxon>Magnoliopsida</taxon>
        <taxon>eudicotyledons</taxon>
        <taxon>Gunneridae</taxon>
        <taxon>Pentapetalae</taxon>
        <taxon>asterids</taxon>
        <taxon>campanulids</taxon>
        <taxon>Asterales</taxon>
        <taxon>Asteraceae</taxon>
        <taxon>Cichorioideae</taxon>
        <taxon>Cichorieae</taxon>
        <taxon>Lactucinae</taxon>
        <taxon>Lactuca</taxon>
    </lineage>
</organism>
<protein>
    <submittedName>
        <fullName evidence="1">Uncharacterized protein</fullName>
    </submittedName>
</protein>
<dbReference type="Proteomes" id="UP001177003">
    <property type="component" value="Chromosome 3"/>
</dbReference>